<organism evidence="1 2">
    <name type="scientific">Luteibacter rhizovicinus DSM 16549</name>
    <dbReference type="NCBI Taxonomy" id="1440763"/>
    <lineage>
        <taxon>Bacteria</taxon>
        <taxon>Pseudomonadati</taxon>
        <taxon>Pseudomonadota</taxon>
        <taxon>Gammaproteobacteria</taxon>
        <taxon>Lysobacterales</taxon>
        <taxon>Rhodanobacteraceae</taxon>
        <taxon>Luteibacter</taxon>
    </lineage>
</organism>
<dbReference type="STRING" id="1440763.BJI69_06955"/>
<evidence type="ECO:0000313" key="2">
    <source>
        <dbReference type="Proteomes" id="UP000182987"/>
    </source>
</evidence>
<dbReference type="EMBL" id="CP017480">
    <property type="protein sequence ID" value="APG03668.1"/>
    <property type="molecule type" value="Genomic_DNA"/>
</dbReference>
<dbReference type="Proteomes" id="UP000182987">
    <property type="component" value="Chromosome"/>
</dbReference>
<accession>A0A0G9HG05</accession>
<evidence type="ECO:0000313" key="1">
    <source>
        <dbReference type="EMBL" id="APG03668.1"/>
    </source>
</evidence>
<proteinExistence type="predicted"/>
<reference evidence="2" key="1">
    <citation type="submission" date="2016-09" db="EMBL/GenBank/DDBJ databases">
        <authorList>
            <person name="Lysoe E."/>
        </authorList>
    </citation>
    <scope>NUCLEOTIDE SEQUENCE [LARGE SCALE GENOMIC DNA]</scope>
    <source>
        <strain evidence="2">LJ96T</strain>
    </source>
</reference>
<dbReference type="KEGG" id="lrz:BJI69_06955"/>
<dbReference type="RefSeq" id="WP_046965892.1">
    <property type="nucleotide sequence ID" value="NZ_CP017480.1"/>
</dbReference>
<protein>
    <submittedName>
        <fullName evidence="1">Uncharacterized protein</fullName>
    </submittedName>
</protein>
<name>A0A0G9HG05_9GAMM</name>
<gene>
    <name evidence="1" type="ORF">BJI69_06955</name>
</gene>
<keyword evidence="2" id="KW-1185">Reference proteome</keyword>
<dbReference type="PATRIC" id="fig|1440763.5.peg.1840"/>
<dbReference type="PROSITE" id="PS51257">
    <property type="entry name" value="PROKAR_LIPOPROTEIN"/>
    <property type="match status" value="1"/>
</dbReference>
<dbReference type="AlphaFoldDB" id="A0A0G9HG05"/>
<sequence>MNRLALLALMITVSACSSKVTQEAAESLSSVKVAKTTQCVAPLLEEKSFDPDEGYLFVWKCQRERDGSQRTLEVTVSTKGDVDLRSMTMSPDDPVFELHLKDH</sequence>